<dbReference type="GO" id="GO:0005737">
    <property type="term" value="C:cytoplasm"/>
    <property type="evidence" value="ECO:0007669"/>
    <property type="project" value="UniProtKB-SubCell"/>
</dbReference>
<dbReference type="Pfam" id="PF24621">
    <property type="entry name" value="DHQS_C"/>
    <property type="match status" value="1"/>
</dbReference>
<dbReference type="CDD" id="cd08195">
    <property type="entry name" value="DHQS"/>
    <property type="match status" value="1"/>
</dbReference>
<dbReference type="NCBIfam" id="TIGR01357">
    <property type="entry name" value="aroB"/>
    <property type="match status" value="1"/>
</dbReference>
<evidence type="ECO:0000313" key="22">
    <source>
        <dbReference type="EMBL" id="RAZ73731.1"/>
    </source>
</evidence>
<dbReference type="InterPro" id="IPR030960">
    <property type="entry name" value="DHQS/DOIS_N"/>
</dbReference>
<evidence type="ECO:0000256" key="13">
    <source>
        <dbReference type="ARBA" id="ARBA00022833"/>
    </source>
</evidence>
<protein>
    <recommendedName>
        <fullName evidence="8 18">3-dehydroquinate synthase</fullName>
        <shortName evidence="18">DHQS</shortName>
        <ecNumber evidence="7 18">4.2.3.4</ecNumber>
    </recommendedName>
</protein>
<dbReference type="FunFam" id="3.40.50.1970:FF:000001">
    <property type="entry name" value="3-dehydroquinate synthase"/>
    <property type="match status" value="1"/>
</dbReference>
<evidence type="ECO:0000256" key="17">
    <source>
        <dbReference type="ARBA" id="ARBA00023285"/>
    </source>
</evidence>
<evidence type="ECO:0000256" key="15">
    <source>
        <dbReference type="ARBA" id="ARBA00023141"/>
    </source>
</evidence>
<keyword evidence="16 18" id="KW-0456">Lyase</keyword>
<evidence type="ECO:0000256" key="5">
    <source>
        <dbReference type="ARBA" id="ARBA00004661"/>
    </source>
</evidence>
<comment type="cofactor">
    <cofactor evidence="18">
        <name>Co(2+)</name>
        <dbReference type="ChEBI" id="CHEBI:48828"/>
    </cofactor>
    <cofactor evidence="18">
        <name>Zn(2+)</name>
        <dbReference type="ChEBI" id="CHEBI:29105"/>
    </cofactor>
    <text evidence="18">Binds 1 divalent metal cation per subunit. Can use either Co(2+) or Zn(2+).</text>
</comment>
<dbReference type="GO" id="GO:0046872">
    <property type="term" value="F:metal ion binding"/>
    <property type="evidence" value="ECO:0007669"/>
    <property type="project" value="UniProtKB-KW"/>
</dbReference>
<dbReference type="PANTHER" id="PTHR43622:SF7">
    <property type="entry name" value="3-DEHYDROQUINATE SYNTHASE, CHLOROPLASTIC"/>
    <property type="match status" value="1"/>
</dbReference>
<comment type="pathway">
    <text evidence="5 18">Metabolic intermediate biosynthesis; chorismate biosynthesis; chorismate from D-erythrose 4-phosphate and phosphoenolpyruvate: step 2/7.</text>
</comment>
<dbReference type="InterPro" id="IPR050071">
    <property type="entry name" value="Dehydroquinate_synthase"/>
</dbReference>
<comment type="caution">
    <text evidence="18">Lacks conserved residue(s) required for the propagation of feature annotation.</text>
</comment>
<evidence type="ECO:0000259" key="21">
    <source>
        <dbReference type="Pfam" id="PF24621"/>
    </source>
</evidence>
<evidence type="ECO:0000256" key="19">
    <source>
        <dbReference type="SAM" id="MobiDB-lite"/>
    </source>
</evidence>
<dbReference type="InterPro" id="IPR030963">
    <property type="entry name" value="DHQ_synth_fam"/>
</dbReference>
<dbReference type="AlphaFoldDB" id="A0A330GVT9"/>
<organism evidence="22 23">
    <name type="scientific">Mesorhizobium atlanticum</name>
    <dbReference type="NCBI Taxonomy" id="2233532"/>
    <lineage>
        <taxon>Bacteria</taxon>
        <taxon>Pseudomonadati</taxon>
        <taxon>Pseudomonadota</taxon>
        <taxon>Alphaproteobacteria</taxon>
        <taxon>Hyphomicrobiales</taxon>
        <taxon>Phyllobacteriaceae</taxon>
        <taxon>Mesorhizobium</taxon>
    </lineage>
</organism>
<feature type="binding site" evidence="18">
    <location>
        <position position="157"/>
    </location>
    <ligand>
        <name>NAD(+)</name>
        <dbReference type="ChEBI" id="CHEBI:57540"/>
    </ligand>
</feature>
<dbReference type="UniPathway" id="UPA00053">
    <property type="reaction ID" value="UER00085"/>
</dbReference>
<comment type="caution">
    <text evidence="22">The sequence shown here is derived from an EMBL/GenBank/DDBJ whole genome shotgun (WGS) entry which is preliminary data.</text>
</comment>
<keyword evidence="13 18" id="KW-0862">Zinc</keyword>
<keyword evidence="10 18" id="KW-0028">Amino-acid biosynthesis</keyword>
<evidence type="ECO:0000256" key="12">
    <source>
        <dbReference type="ARBA" id="ARBA00022741"/>
    </source>
</evidence>
<keyword evidence="12 18" id="KW-0547">Nucleotide-binding</keyword>
<keyword evidence="11 18" id="KW-0479">Metal-binding</keyword>
<dbReference type="PIRSF" id="PIRSF001455">
    <property type="entry name" value="DHQ_synth"/>
    <property type="match status" value="1"/>
</dbReference>
<feature type="binding site" evidence="18">
    <location>
        <position position="190"/>
    </location>
    <ligand>
        <name>Zn(2+)</name>
        <dbReference type="ChEBI" id="CHEBI:29105"/>
    </ligand>
</feature>
<comment type="function">
    <text evidence="3 18">Catalyzes the conversion of 3-deoxy-D-arabino-heptulosonate 7-phosphate (DAHP) to dehydroquinate (DHQ).</text>
</comment>
<name>A0A330GVT9_9HYPH</name>
<feature type="domain" description="3-dehydroquinate synthase N-terminal" evidence="20">
    <location>
        <begin position="73"/>
        <end position="185"/>
    </location>
</feature>
<evidence type="ECO:0000256" key="14">
    <source>
        <dbReference type="ARBA" id="ARBA00023027"/>
    </source>
</evidence>
<keyword evidence="15 18" id="KW-0057">Aromatic amino acid biosynthesis</keyword>
<feature type="binding site" evidence="18">
    <location>
        <begin position="111"/>
        <end position="115"/>
    </location>
    <ligand>
        <name>NAD(+)</name>
        <dbReference type="ChEBI" id="CHEBI:57540"/>
    </ligand>
</feature>
<proteinExistence type="inferred from homology"/>
<evidence type="ECO:0000256" key="7">
    <source>
        <dbReference type="ARBA" id="ARBA00013031"/>
    </source>
</evidence>
<dbReference type="OrthoDB" id="9806583at2"/>
<comment type="catalytic activity">
    <reaction evidence="1 18">
        <text>7-phospho-2-dehydro-3-deoxy-D-arabino-heptonate = 3-dehydroquinate + phosphate</text>
        <dbReference type="Rhea" id="RHEA:21968"/>
        <dbReference type="ChEBI" id="CHEBI:32364"/>
        <dbReference type="ChEBI" id="CHEBI:43474"/>
        <dbReference type="ChEBI" id="CHEBI:58394"/>
        <dbReference type="EC" id="4.2.3.4"/>
    </reaction>
</comment>
<dbReference type="PANTHER" id="PTHR43622">
    <property type="entry name" value="3-DEHYDROQUINATE SYNTHASE"/>
    <property type="match status" value="1"/>
</dbReference>
<dbReference type="GO" id="GO:0009423">
    <property type="term" value="P:chorismate biosynthetic process"/>
    <property type="evidence" value="ECO:0007669"/>
    <property type="project" value="UniProtKB-UniRule"/>
</dbReference>
<dbReference type="GO" id="GO:0003856">
    <property type="term" value="F:3-dehydroquinate synthase activity"/>
    <property type="evidence" value="ECO:0007669"/>
    <property type="project" value="UniProtKB-UniRule"/>
</dbReference>
<evidence type="ECO:0000256" key="3">
    <source>
        <dbReference type="ARBA" id="ARBA00003485"/>
    </source>
</evidence>
<feature type="domain" description="3-dehydroquinate synthase C-terminal" evidence="21">
    <location>
        <begin position="187"/>
        <end position="336"/>
    </location>
</feature>
<keyword evidence="17 18" id="KW-0170">Cobalt</keyword>
<dbReference type="InterPro" id="IPR016037">
    <property type="entry name" value="DHQ_synth_AroB"/>
</dbReference>
<evidence type="ECO:0000256" key="6">
    <source>
        <dbReference type="ARBA" id="ARBA00005412"/>
    </source>
</evidence>
<evidence type="ECO:0000256" key="9">
    <source>
        <dbReference type="ARBA" id="ARBA00022490"/>
    </source>
</evidence>
<sequence length="397" mass="42316">MSHAEPVKVEVGLGERAYDILIGSGLLARSGEEIARRLPGTRAAIVTDENVAAAHLDTLKAGLEKGGIQSAVITLPAGEKTKSFAHLEEVVDGVLAAKLERRDVVIALGGGVIGDLAGFASGIVRRGMNFVQIPTSLLAQVDSSVGGKTGINSPRGKNLVGVFHQPRLVLADTQVLDTLPIREFRAGYAELAKYGLIDRPAFFAWLEQNWGQVFAGGPARVEAIAEACRAKADVVARDEFETGDRALLNLGHTFGHALEAATQYDGSRLVHGEGVAIGMALAHRFSARLNLASPDDAERVEAHLRAVGLPWRMADIPGELPDADALLGFITQDKKVSRGALTFILTRGIGQSFIAKDVPPSEVLAFLKTSHPATLKASHPERSKRSRSERSKRSRSG</sequence>
<keyword evidence="23" id="KW-1185">Reference proteome</keyword>
<dbReference type="EC" id="4.2.3.4" evidence="7 18"/>
<accession>A0A330GVT9</accession>
<feature type="region of interest" description="Disordered" evidence="19">
    <location>
        <begin position="374"/>
        <end position="397"/>
    </location>
</feature>
<dbReference type="HAMAP" id="MF_00110">
    <property type="entry name" value="DHQ_synthase"/>
    <property type="match status" value="1"/>
</dbReference>
<evidence type="ECO:0000256" key="11">
    <source>
        <dbReference type="ARBA" id="ARBA00022723"/>
    </source>
</evidence>
<evidence type="ECO:0000259" key="20">
    <source>
        <dbReference type="Pfam" id="PF01761"/>
    </source>
</evidence>
<reference evidence="22 23" key="1">
    <citation type="submission" date="2018-07" db="EMBL/GenBank/DDBJ databases">
        <title>Diversity of Mesorhizobium strains in Brazil.</title>
        <authorList>
            <person name="Helene L.C.F."/>
            <person name="Dall'Agnol R."/>
            <person name="Delamuta J.R.M."/>
            <person name="Hungria M."/>
        </authorList>
    </citation>
    <scope>NUCLEOTIDE SEQUENCE [LARGE SCALE GENOMIC DNA]</scope>
    <source>
        <strain evidence="22 23">CNPSo 3140</strain>
    </source>
</reference>
<gene>
    <name evidence="18" type="primary">aroB</name>
    <name evidence="22" type="ORF">DPM35_23030</name>
</gene>
<feature type="binding site" evidence="18">
    <location>
        <position position="271"/>
    </location>
    <ligand>
        <name>Zn(2+)</name>
        <dbReference type="ChEBI" id="CHEBI:29105"/>
    </ligand>
</feature>
<evidence type="ECO:0000256" key="2">
    <source>
        <dbReference type="ARBA" id="ARBA00001911"/>
    </source>
</evidence>
<evidence type="ECO:0000256" key="16">
    <source>
        <dbReference type="ARBA" id="ARBA00023239"/>
    </source>
</evidence>
<dbReference type="GO" id="GO:0008652">
    <property type="term" value="P:amino acid biosynthetic process"/>
    <property type="evidence" value="ECO:0007669"/>
    <property type="project" value="UniProtKB-KW"/>
</dbReference>
<evidence type="ECO:0000256" key="10">
    <source>
        <dbReference type="ARBA" id="ARBA00022605"/>
    </source>
</evidence>
<dbReference type="SUPFAM" id="SSF56796">
    <property type="entry name" value="Dehydroquinate synthase-like"/>
    <property type="match status" value="1"/>
</dbReference>
<dbReference type="InterPro" id="IPR056179">
    <property type="entry name" value="DHQS_C"/>
</dbReference>
<feature type="binding site" evidence="18">
    <location>
        <position position="148"/>
    </location>
    <ligand>
        <name>NAD(+)</name>
        <dbReference type="ChEBI" id="CHEBI:57540"/>
    </ligand>
</feature>
<comment type="cofactor">
    <cofactor evidence="2 18">
        <name>NAD(+)</name>
        <dbReference type="ChEBI" id="CHEBI:57540"/>
    </cofactor>
</comment>
<dbReference type="GO" id="GO:0000166">
    <property type="term" value="F:nucleotide binding"/>
    <property type="evidence" value="ECO:0007669"/>
    <property type="project" value="UniProtKB-KW"/>
</dbReference>
<evidence type="ECO:0000313" key="23">
    <source>
        <dbReference type="Proteomes" id="UP000251956"/>
    </source>
</evidence>
<feature type="binding site" evidence="18">
    <location>
        <begin position="135"/>
        <end position="136"/>
    </location>
    <ligand>
        <name>NAD(+)</name>
        <dbReference type="ChEBI" id="CHEBI:57540"/>
    </ligand>
</feature>
<dbReference type="Pfam" id="PF01761">
    <property type="entry name" value="DHQ_synthase"/>
    <property type="match status" value="1"/>
</dbReference>
<evidence type="ECO:0000256" key="4">
    <source>
        <dbReference type="ARBA" id="ARBA00004496"/>
    </source>
</evidence>
<evidence type="ECO:0000256" key="18">
    <source>
        <dbReference type="HAMAP-Rule" id="MF_00110"/>
    </source>
</evidence>
<dbReference type="Proteomes" id="UP000251956">
    <property type="component" value="Unassembled WGS sequence"/>
</dbReference>
<keyword evidence="14 18" id="KW-0520">NAD</keyword>
<dbReference type="EMBL" id="QMBQ01000007">
    <property type="protein sequence ID" value="RAZ73731.1"/>
    <property type="molecule type" value="Genomic_DNA"/>
</dbReference>
<dbReference type="RefSeq" id="WP_112129528.1">
    <property type="nucleotide sequence ID" value="NZ_QMBQ01000007.1"/>
</dbReference>
<keyword evidence="9 18" id="KW-0963">Cytoplasm</keyword>
<dbReference type="Gene3D" id="1.20.1090.10">
    <property type="entry name" value="Dehydroquinate synthase-like - alpha domain"/>
    <property type="match status" value="1"/>
</dbReference>
<evidence type="ECO:0000256" key="1">
    <source>
        <dbReference type="ARBA" id="ARBA00001393"/>
    </source>
</evidence>
<comment type="similarity">
    <text evidence="6 18">Belongs to the sugar phosphate cyclases superfamily. Dehydroquinate synthase family.</text>
</comment>
<comment type="subcellular location">
    <subcellularLocation>
        <location evidence="4 18">Cytoplasm</location>
    </subcellularLocation>
</comment>
<dbReference type="GO" id="GO:0009073">
    <property type="term" value="P:aromatic amino acid family biosynthetic process"/>
    <property type="evidence" value="ECO:0007669"/>
    <property type="project" value="UniProtKB-KW"/>
</dbReference>
<feature type="binding site" evidence="18">
    <location>
        <position position="252"/>
    </location>
    <ligand>
        <name>Zn(2+)</name>
        <dbReference type="ChEBI" id="CHEBI:29105"/>
    </ligand>
</feature>
<evidence type="ECO:0000256" key="8">
    <source>
        <dbReference type="ARBA" id="ARBA00017684"/>
    </source>
</evidence>
<feature type="compositionally biased region" description="Basic and acidic residues" evidence="19">
    <location>
        <begin position="378"/>
        <end position="391"/>
    </location>
</feature>
<dbReference type="Gene3D" id="3.40.50.1970">
    <property type="match status" value="1"/>
</dbReference>